<dbReference type="EMBL" id="JAAAHW010000038">
    <property type="protein sequence ID" value="KAG0006906.1"/>
    <property type="molecule type" value="Genomic_DNA"/>
</dbReference>
<protein>
    <submittedName>
        <fullName evidence="5">Cytokinesis protein 3</fullName>
    </submittedName>
</protein>
<keyword evidence="1 2" id="KW-0728">SH3 domain</keyword>
<evidence type="ECO:0000256" key="3">
    <source>
        <dbReference type="SAM" id="MobiDB-lite"/>
    </source>
</evidence>
<feature type="region of interest" description="Disordered" evidence="3">
    <location>
        <begin position="398"/>
        <end position="510"/>
    </location>
</feature>
<dbReference type="InterPro" id="IPR052557">
    <property type="entry name" value="CAP/Cytokinesis_protein"/>
</dbReference>
<dbReference type="PANTHER" id="PTHR46333">
    <property type="entry name" value="CYTOKINESIS PROTEIN 3"/>
    <property type="match status" value="1"/>
</dbReference>
<feature type="region of interest" description="Disordered" evidence="3">
    <location>
        <begin position="304"/>
        <end position="326"/>
    </location>
</feature>
<dbReference type="Gene3D" id="2.30.30.40">
    <property type="entry name" value="SH3 Domains"/>
    <property type="match status" value="1"/>
</dbReference>
<reference evidence="5" key="1">
    <citation type="journal article" date="2020" name="Fungal Divers.">
        <title>Resolving the Mortierellaceae phylogeny through synthesis of multi-gene phylogenetics and phylogenomics.</title>
        <authorList>
            <person name="Vandepol N."/>
            <person name="Liber J."/>
            <person name="Desiro A."/>
            <person name="Na H."/>
            <person name="Kennedy M."/>
            <person name="Barry K."/>
            <person name="Grigoriev I.V."/>
            <person name="Miller A.N."/>
            <person name="O'Donnell K."/>
            <person name="Stajich J.E."/>
            <person name="Bonito G."/>
        </authorList>
    </citation>
    <scope>NUCLEOTIDE SEQUENCE</scope>
    <source>
        <strain evidence="5">MES-2147</strain>
    </source>
</reference>
<feature type="region of interest" description="Disordered" evidence="3">
    <location>
        <begin position="356"/>
        <end position="381"/>
    </location>
</feature>
<comment type="caution">
    <text evidence="5">The sequence shown here is derived from an EMBL/GenBank/DDBJ whole genome shotgun (WGS) entry which is preliminary data.</text>
</comment>
<feature type="compositionally biased region" description="Polar residues" evidence="3">
    <location>
        <begin position="366"/>
        <end position="381"/>
    </location>
</feature>
<dbReference type="Proteomes" id="UP000749646">
    <property type="component" value="Unassembled WGS sequence"/>
</dbReference>
<evidence type="ECO:0000259" key="4">
    <source>
        <dbReference type="PROSITE" id="PS50002"/>
    </source>
</evidence>
<dbReference type="OrthoDB" id="6129702at2759"/>
<dbReference type="CDD" id="cd00174">
    <property type="entry name" value="SH3"/>
    <property type="match status" value="1"/>
</dbReference>
<feature type="compositionally biased region" description="Polar residues" evidence="3">
    <location>
        <begin position="73"/>
        <end position="91"/>
    </location>
</feature>
<dbReference type="SUPFAM" id="SSF50044">
    <property type="entry name" value="SH3-domain"/>
    <property type="match status" value="1"/>
</dbReference>
<sequence>MTDHSIPVVCTVRVMYAFTAKEEGDLTLNKGDIIQVHDNDGGWWKGTLLPDGDYGIFPSNFVEVIDTKEDSTSKPLTQNRQHSRQSSVDSSKFTKRKPVKNAASSTSSLPYSGSNNTSSASIGVPSRKNPQAIIGDSGLCSTMPGAFPVSSSDQPQAEITNEAVYSPRNSDEQQRRRNSAGSTLLSPHAPSPATTLSSAQSGISRHVSNRFSMPNLTRQQAQQDKYRSSHARAGTSSVGAEWEPPHASHLPQGNPNGGYEDQLVPFNQENEQHFPDDSHLLQPRMMPHLPPEYYYQPINPQQHYGYGNAGQLHPTQRSHNAHPLPQPGNRHSIATTGICLENYSELSLENLAKHNRSQGALDPPKTQGSQGLSYSRSRSQANIKSEGIPVFYLYNQQPSQQEKEQPQARMYPGTVSRKSMGPRTPNFNIVIPQPKGRPQSIEATRNENQSSSSESSPVINSTRHPGSPQTPGTADSSGAETPKTTATSMSDASAAGARDFSKKSETARIPPSNFATASTYKARKFSVDSNRGLGSSSMPNSTAGPEGAVDAPTSEESSEDVDFVGTYTAKKPKTTLFRAFKQIINPKKVAEKDALRTKNEHFAWIEMQKSLKRASSPEPGKERPFFAPLPADDESQQQLVQDPFEVLKKCQVMRDANAGPGATTGAIDFGLSTFVQVDKVARNVNQRGNHLTPQLLSQKYLTRPYSKSPLSKLRVLFVWVSENIKLEGDISGGRYKLGPAGGKLSTFSQAASAAGDSLAATFMAGVEECTRSFLREDAPELAQDVLTSRTCRTGEGYANLFAEMAIAAGIEDVGVVKGYLKGPMDAASSFYFLTSPMDLVMSHSPLFLTYQYITPSIPPQIFLQLPFVRPALFEFGLSLPDFKRRTKLDIKDDEPIEVVIRIDGGGGLGAGQGSGGVGRLPGLFGGDCLGRGCGEGIELRAEVEAMNKEGKIVRKRALAQIMILNPYQQQQVSEKQGQGHLLQPPQGPGSSMLSVASTVASAPASIAAASNKSYQAHHCTGIRIAKVKAVLPSETVVGPEGFRKGVVHIYAGRKVEIAPGNATPYSLALSLPIRHTGTIPKTPFSFVQPHFSPYEFYVKAPQAEVLYSPHTYKFSIVSLAAQAQATLASANAISENDSLSVAGLNNSMVSVGSTSTTMTSNSRLSRPMAGTIRVGGGGMTAGSSSLNPMYKSRLPKPQPAIPLRVGTIKANAQSLMNNPSKTSISSATSSVAKLSYSNSTASTASSVSTLRGGSHKNYPYQHGQLNSTTFMASTSSSMSFAGSNGNGISVPKPERLVLRTQTNRIYKLTYNPVRQCHEAQVEVKERGIWECVRMDEGGKTRVGREGTGVVIASWRCV</sequence>
<evidence type="ECO:0000313" key="5">
    <source>
        <dbReference type="EMBL" id="KAG0006906.1"/>
    </source>
</evidence>
<evidence type="ECO:0000256" key="2">
    <source>
        <dbReference type="PROSITE-ProRule" id="PRU00192"/>
    </source>
</evidence>
<dbReference type="PANTHER" id="PTHR46333:SF2">
    <property type="entry name" value="CYTOKINESIS PROTEIN 3"/>
    <property type="match status" value="1"/>
</dbReference>
<feature type="region of interest" description="Disordered" evidence="3">
    <location>
        <begin position="163"/>
        <end position="261"/>
    </location>
</feature>
<dbReference type="PROSITE" id="PS50002">
    <property type="entry name" value="SH3"/>
    <property type="match status" value="1"/>
</dbReference>
<dbReference type="GO" id="GO:0110085">
    <property type="term" value="C:mitotic actomyosin contractile ring"/>
    <property type="evidence" value="ECO:0007669"/>
    <property type="project" value="TreeGrafter"/>
</dbReference>
<feature type="region of interest" description="Disordered" evidence="3">
    <location>
        <begin position="69"/>
        <end position="139"/>
    </location>
</feature>
<organism evidence="5 6">
    <name type="scientific">Modicella reniformis</name>
    <dbReference type="NCBI Taxonomy" id="1440133"/>
    <lineage>
        <taxon>Eukaryota</taxon>
        <taxon>Fungi</taxon>
        <taxon>Fungi incertae sedis</taxon>
        <taxon>Mucoromycota</taxon>
        <taxon>Mortierellomycotina</taxon>
        <taxon>Mortierellomycetes</taxon>
        <taxon>Mortierellales</taxon>
        <taxon>Mortierellaceae</taxon>
        <taxon>Modicella</taxon>
    </lineage>
</organism>
<dbReference type="SMART" id="SM00326">
    <property type="entry name" value="SH3"/>
    <property type="match status" value="1"/>
</dbReference>
<dbReference type="InterPro" id="IPR001452">
    <property type="entry name" value="SH3_domain"/>
</dbReference>
<feature type="compositionally biased region" description="Polar residues" evidence="3">
    <location>
        <begin position="529"/>
        <end position="543"/>
    </location>
</feature>
<name>A0A9P6ML02_9FUNG</name>
<dbReference type="GO" id="GO:0140278">
    <property type="term" value="P:mitotic division septum assembly"/>
    <property type="evidence" value="ECO:0007669"/>
    <property type="project" value="TreeGrafter"/>
</dbReference>
<feature type="compositionally biased region" description="Polar residues" evidence="3">
    <location>
        <begin position="457"/>
        <end position="483"/>
    </location>
</feature>
<accession>A0A9P6ML02</accession>
<dbReference type="Pfam" id="PF00018">
    <property type="entry name" value="SH3_1"/>
    <property type="match status" value="1"/>
</dbReference>
<evidence type="ECO:0000313" key="6">
    <source>
        <dbReference type="Proteomes" id="UP000749646"/>
    </source>
</evidence>
<feature type="compositionally biased region" description="Polar residues" evidence="3">
    <location>
        <begin position="102"/>
        <end position="121"/>
    </location>
</feature>
<feature type="compositionally biased region" description="Polar residues" evidence="3">
    <location>
        <begin position="192"/>
        <end position="203"/>
    </location>
</feature>
<feature type="compositionally biased region" description="Low complexity" evidence="3">
    <location>
        <begin position="484"/>
        <end position="497"/>
    </location>
</feature>
<proteinExistence type="predicted"/>
<feature type="domain" description="SH3" evidence="4">
    <location>
        <begin position="7"/>
        <end position="67"/>
    </location>
</feature>
<gene>
    <name evidence="5" type="primary">CYK3</name>
    <name evidence="5" type="ORF">BGZ65_001983</name>
</gene>
<evidence type="ECO:0000256" key="1">
    <source>
        <dbReference type="ARBA" id="ARBA00022443"/>
    </source>
</evidence>
<feature type="compositionally biased region" description="Polar residues" evidence="3">
    <location>
        <begin position="209"/>
        <end position="223"/>
    </location>
</feature>
<feature type="region of interest" description="Disordered" evidence="3">
    <location>
        <begin position="529"/>
        <end position="561"/>
    </location>
</feature>
<dbReference type="InterPro" id="IPR036028">
    <property type="entry name" value="SH3-like_dom_sf"/>
</dbReference>
<keyword evidence="6" id="KW-1185">Reference proteome</keyword>